<evidence type="ECO:0000256" key="2">
    <source>
        <dbReference type="ARBA" id="ARBA00009634"/>
    </source>
</evidence>
<dbReference type="EMBL" id="JAZGQO010000006">
    <property type="protein sequence ID" value="KAK6185131.1"/>
    <property type="molecule type" value="Genomic_DNA"/>
</dbReference>
<dbReference type="SMART" id="SM00365">
    <property type="entry name" value="LRR_SD22"/>
    <property type="match status" value="5"/>
</dbReference>
<keyword evidence="6" id="KW-0677">Repeat</keyword>
<dbReference type="PROSITE" id="PS50104">
    <property type="entry name" value="TIR"/>
    <property type="match status" value="1"/>
</dbReference>
<dbReference type="Pfam" id="PF13676">
    <property type="entry name" value="TIR_2"/>
    <property type="match status" value="1"/>
</dbReference>
<evidence type="ECO:0000256" key="8">
    <source>
        <dbReference type="ARBA" id="ARBA00023136"/>
    </source>
</evidence>
<accession>A0AAN8JWS1</accession>
<evidence type="ECO:0000256" key="5">
    <source>
        <dbReference type="ARBA" id="ARBA00022729"/>
    </source>
</evidence>
<evidence type="ECO:0000256" key="4">
    <source>
        <dbReference type="ARBA" id="ARBA00022692"/>
    </source>
</evidence>
<dbReference type="AlphaFoldDB" id="A0AAN8JWS1"/>
<evidence type="ECO:0000256" key="12">
    <source>
        <dbReference type="SAM" id="SignalP"/>
    </source>
</evidence>
<feature type="domain" description="TIR" evidence="13">
    <location>
        <begin position="553"/>
        <end position="691"/>
    </location>
</feature>
<comment type="similarity">
    <text evidence="2">Belongs to the Toll-like receptor family.</text>
</comment>
<dbReference type="PROSITE" id="PS51450">
    <property type="entry name" value="LRR"/>
    <property type="match status" value="1"/>
</dbReference>
<dbReference type="SMART" id="SM00369">
    <property type="entry name" value="LRR_TYP"/>
    <property type="match status" value="5"/>
</dbReference>
<gene>
    <name evidence="14" type="ORF">SNE40_007430</name>
</gene>
<dbReference type="Gene3D" id="3.80.10.10">
    <property type="entry name" value="Ribonuclease Inhibitor"/>
    <property type="match status" value="3"/>
</dbReference>
<evidence type="ECO:0000256" key="1">
    <source>
        <dbReference type="ARBA" id="ARBA00004479"/>
    </source>
</evidence>
<evidence type="ECO:0000313" key="14">
    <source>
        <dbReference type="EMBL" id="KAK6185131.1"/>
    </source>
</evidence>
<dbReference type="PANTHER" id="PTHR24365:SF541">
    <property type="entry name" value="PROTEIN TOLL-RELATED"/>
    <property type="match status" value="1"/>
</dbReference>
<evidence type="ECO:0000313" key="15">
    <source>
        <dbReference type="Proteomes" id="UP001347796"/>
    </source>
</evidence>
<dbReference type="SMART" id="SM00082">
    <property type="entry name" value="LRRCT"/>
    <property type="match status" value="1"/>
</dbReference>
<reference evidence="14 15" key="1">
    <citation type="submission" date="2024-01" db="EMBL/GenBank/DDBJ databases">
        <title>The genome of the rayed Mediterranean limpet Patella caerulea (Linnaeus, 1758).</title>
        <authorList>
            <person name="Anh-Thu Weber A."/>
            <person name="Halstead-Nussloch G."/>
        </authorList>
    </citation>
    <scope>NUCLEOTIDE SEQUENCE [LARGE SCALE GENOMIC DNA]</scope>
    <source>
        <strain evidence="14">AATW-2023a</strain>
        <tissue evidence="14">Whole specimen</tissue>
    </source>
</reference>
<dbReference type="SUPFAM" id="SSF52200">
    <property type="entry name" value="Toll/Interleukin receptor TIR domain"/>
    <property type="match status" value="1"/>
</dbReference>
<evidence type="ECO:0000256" key="9">
    <source>
        <dbReference type="ARBA" id="ARBA00023170"/>
    </source>
</evidence>
<dbReference type="InterPro" id="IPR032675">
    <property type="entry name" value="LRR_dom_sf"/>
</dbReference>
<dbReference type="InterPro" id="IPR000157">
    <property type="entry name" value="TIR_dom"/>
</dbReference>
<dbReference type="Pfam" id="PF13855">
    <property type="entry name" value="LRR_8"/>
    <property type="match status" value="1"/>
</dbReference>
<dbReference type="Gene3D" id="3.40.50.10140">
    <property type="entry name" value="Toll/interleukin-1 receptor homology (TIR) domain"/>
    <property type="match status" value="1"/>
</dbReference>
<dbReference type="GO" id="GO:0005886">
    <property type="term" value="C:plasma membrane"/>
    <property type="evidence" value="ECO:0007669"/>
    <property type="project" value="TreeGrafter"/>
</dbReference>
<protein>
    <recommendedName>
        <fullName evidence="13">TIR domain-containing protein</fullName>
    </recommendedName>
</protein>
<dbReference type="InterPro" id="IPR000483">
    <property type="entry name" value="Cys-rich_flank_reg_C"/>
</dbReference>
<keyword evidence="8 11" id="KW-0472">Membrane</keyword>
<keyword evidence="10" id="KW-0325">Glycoprotein</keyword>
<proteinExistence type="inferred from homology"/>
<feature type="signal peptide" evidence="12">
    <location>
        <begin position="1"/>
        <end position="19"/>
    </location>
</feature>
<name>A0AAN8JWS1_PATCE</name>
<keyword evidence="15" id="KW-1185">Reference proteome</keyword>
<evidence type="ECO:0000256" key="10">
    <source>
        <dbReference type="ARBA" id="ARBA00023180"/>
    </source>
</evidence>
<feature type="transmembrane region" description="Helical" evidence="11">
    <location>
        <begin position="503"/>
        <end position="523"/>
    </location>
</feature>
<keyword evidence="9" id="KW-0675">Receptor</keyword>
<dbReference type="InterPro" id="IPR003591">
    <property type="entry name" value="Leu-rich_rpt_typical-subtyp"/>
</dbReference>
<feature type="chain" id="PRO_5042986807" description="TIR domain-containing protein" evidence="12">
    <location>
        <begin position="20"/>
        <end position="703"/>
    </location>
</feature>
<comment type="caution">
    <text evidence="14">The sequence shown here is derived from an EMBL/GenBank/DDBJ whole genome shotgun (WGS) entry which is preliminary data.</text>
</comment>
<dbReference type="InterPro" id="IPR001611">
    <property type="entry name" value="Leu-rich_rpt"/>
</dbReference>
<evidence type="ECO:0000256" key="7">
    <source>
        <dbReference type="ARBA" id="ARBA00022989"/>
    </source>
</evidence>
<dbReference type="GO" id="GO:0007165">
    <property type="term" value="P:signal transduction"/>
    <property type="evidence" value="ECO:0007669"/>
    <property type="project" value="InterPro"/>
</dbReference>
<dbReference type="GO" id="GO:0038023">
    <property type="term" value="F:signaling receptor activity"/>
    <property type="evidence" value="ECO:0007669"/>
    <property type="project" value="TreeGrafter"/>
</dbReference>
<evidence type="ECO:0000256" key="3">
    <source>
        <dbReference type="ARBA" id="ARBA00022614"/>
    </source>
</evidence>
<keyword evidence="4 11" id="KW-0812">Transmembrane</keyword>
<comment type="subcellular location">
    <subcellularLocation>
        <location evidence="1">Membrane</location>
        <topology evidence="1">Single-pass type I membrane protein</topology>
    </subcellularLocation>
</comment>
<organism evidence="14 15">
    <name type="scientific">Patella caerulea</name>
    <name type="common">Rayed Mediterranean limpet</name>
    <dbReference type="NCBI Taxonomy" id="87958"/>
    <lineage>
        <taxon>Eukaryota</taxon>
        <taxon>Metazoa</taxon>
        <taxon>Spiralia</taxon>
        <taxon>Lophotrochozoa</taxon>
        <taxon>Mollusca</taxon>
        <taxon>Gastropoda</taxon>
        <taxon>Patellogastropoda</taxon>
        <taxon>Patelloidea</taxon>
        <taxon>Patellidae</taxon>
        <taxon>Patella</taxon>
    </lineage>
</organism>
<dbReference type="InterPro" id="IPR035897">
    <property type="entry name" value="Toll_tir_struct_dom_sf"/>
</dbReference>
<sequence>MEKYILLACFIQLIVICHGSKEYRLRQPCVFDSSRKPLCWCSGDGYTDCSGQGLNYIPVLPKTTTRLKLRNNHLEILNVETLKNISNNQLTYLDVSKNRIKKIDSDFIGVFKRLQTLDLNVNPLTNEELKTSMKNISTSLQKLFISGLTLSHFDDDLLKPLNGSKITVLGLSNNSFHDFNGGHIFNYLKHLTTLYLSYNHINNFNASRSYSLKQLSLSRNDLTEVPPFCSTAGALFPNLEQLYIDQNCISVLNMNNLNCLDNLILLNISETRIETLGSNTFNKLKRLSALSAHYMESFNYIEPFAFNSSSLEKINIRDNNLQFKVPKMDISLVFSGCPNLKILDISNNFLGNLRNAEWGLLFSKISKLTYVDISRGYLLYLPNAIPNVLHNLKELRVSDNGIDFVPPGYFNTLHNITDIYLNSNKLTTLNHTQLPTTKLHHLNLAYNPFVCDCNILWLINYLKLHKRIVSYYPSHYICADTKLRLEDLNIEKRSCLIGEQTSTIIKCSCFSVMLILVIISGVYRNRWRLRYFMYILNYKRRKYINGNMKSSNFSHDVYISCSEPDFNFVYSNIVEKLEENNVNVYISERDAVGGSLKITSTLENMDGSRFVMLCLSNSYVQDHWCEYETYMAMERSIYEGHDVLIVVLLEDISSVNMNKTIHKLVKNNDFILWDTNEDASHLSLRRLVRLIGDENTTIRSPST</sequence>
<dbReference type="Proteomes" id="UP001347796">
    <property type="component" value="Unassembled WGS sequence"/>
</dbReference>
<evidence type="ECO:0000256" key="6">
    <source>
        <dbReference type="ARBA" id="ARBA00022737"/>
    </source>
</evidence>
<dbReference type="PANTHER" id="PTHR24365">
    <property type="entry name" value="TOLL-LIKE RECEPTOR"/>
    <property type="match status" value="1"/>
</dbReference>
<evidence type="ECO:0000256" key="11">
    <source>
        <dbReference type="SAM" id="Phobius"/>
    </source>
</evidence>
<keyword evidence="7 11" id="KW-1133">Transmembrane helix</keyword>
<dbReference type="SUPFAM" id="SSF52058">
    <property type="entry name" value="L domain-like"/>
    <property type="match status" value="2"/>
</dbReference>
<dbReference type="SMART" id="SM00255">
    <property type="entry name" value="TIR"/>
    <property type="match status" value="1"/>
</dbReference>
<keyword evidence="3" id="KW-0433">Leucine-rich repeat</keyword>
<keyword evidence="5 12" id="KW-0732">Signal</keyword>
<evidence type="ECO:0000259" key="13">
    <source>
        <dbReference type="PROSITE" id="PS50104"/>
    </source>
</evidence>